<dbReference type="Proteomes" id="UP000256345">
    <property type="component" value="Unassembled WGS sequence"/>
</dbReference>
<dbReference type="KEGG" id="age:AA314_06559"/>
<accession>A0AAC8TGB9</accession>
<dbReference type="Proteomes" id="UP000035579">
    <property type="component" value="Chromosome"/>
</dbReference>
<evidence type="ECO:0000313" key="7">
    <source>
        <dbReference type="EMBL" id="REG35639.1"/>
    </source>
</evidence>
<keyword evidence="9" id="KW-1185">Reference proteome</keyword>
<evidence type="ECO:0000313" key="8">
    <source>
        <dbReference type="Proteomes" id="UP000035579"/>
    </source>
</evidence>
<organism evidence="6 8">
    <name type="scientific">Archangium gephyra</name>
    <dbReference type="NCBI Taxonomy" id="48"/>
    <lineage>
        <taxon>Bacteria</taxon>
        <taxon>Pseudomonadati</taxon>
        <taxon>Myxococcota</taxon>
        <taxon>Myxococcia</taxon>
        <taxon>Myxococcales</taxon>
        <taxon>Cystobacterineae</taxon>
        <taxon>Archangiaceae</taxon>
        <taxon>Archangium</taxon>
    </lineage>
</organism>
<name>A0AAC8TGB9_9BACT</name>
<reference evidence="6 8" key="1">
    <citation type="submission" date="2015-05" db="EMBL/GenBank/DDBJ databases">
        <title>Genome assembly of Archangium gephyra DSM 2261.</title>
        <authorList>
            <person name="Sharma G."/>
            <person name="Subramanian S."/>
        </authorList>
    </citation>
    <scope>NUCLEOTIDE SEQUENCE [LARGE SCALE GENOMIC DNA]</scope>
    <source>
        <strain evidence="6 8">DSM 2261</strain>
    </source>
</reference>
<evidence type="ECO:0000256" key="1">
    <source>
        <dbReference type="ARBA" id="ARBA00007228"/>
    </source>
</evidence>
<keyword evidence="2" id="KW-0489">Methyltransferase</keyword>
<dbReference type="GO" id="GO:0006396">
    <property type="term" value="P:RNA processing"/>
    <property type="evidence" value="ECO:0007669"/>
    <property type="project" value="InterPro"/>
</dbReference>
<evidence type="ECO:0000259" key="5">
    <source>
        <dbReference type="SMART" id="SM00967"/>
    </source>
</evidence>
<keyword evidence="3" id="KW-0808">Transferase</keyword>
<gene>
    <name evidence="6" type="ORF">AA314_06559</name>
    <name evidence="7" type="ORF">ATI61_1026</name>
</gene>
<dbReference type="PANTHER" id="PTHR46429">
    <property type="entry name" value="23S RRNA (GUANOSINE-2'-O-)-METHYLTRANSFERASE RLMB"/>
    <property type="match status" value="1"/>
</dbReference>
<proteinExistence type="inferred from homology"/>
<evidence type="ECO:0000256" key="4">
    <source>
        <dbReference type="SAM" id="MobiDB-lite"/>
    </source>
</evidence>
<dbReference type="SUPFAM" id="SSF75217">
    <property type="entry name" value="alpha/beta knot"/>
    <property type="match status" value="1"/>
</dbReference>
<dbReference type="SUPFAM" id="SSF55315">
    <property type="entry name" value="L30e-like"/>
    <property type="match status" value="1"/>
</dbReference>
<dbReference type="FunFam" id="3.40.1280.10:FF:000008">
    <property type="entry name" value="Group 3 RNA methyltransferase TrmH"/>
    <property type="match status" value="1"/>
</dbReference>
<dbReference type="Gene3D" id="3.40.1280.10">
    <property type="match status" value="1"/>
</dbReference>
<evidence type="ECO:0000313" key="9">
    <source>
        <dbReference type="Proteomes" id="UP000256345"/>
    </source>
</evidence>
<dbReference type="GO" id="GO:0032259">
    <property type="term" value="P:methylation"/>
    <property type="evidence" value="ECO:0007669"/>
    <property type="project" value="UniProtKB-KW"/>
</dbReference>
<reference evidence="7 9" key="2">
    <citation type="submission" date="2018-08" db="EMBL/GenBank/DDBJ databases">
        <title>Genomic Encyclopedia of Archaeal and Bacterial Type Strains, Phase II (KMG-II): from individual species to whole genera.</title>
        <authorList>
            <person name="Goeker M."/>
        </authorList>
    </citation>
    <scope>NUCLEOTIDE SEQUENCE [LARGE SCALE GENOMIC DNA]</scope>
    <source>
        <strain evidence="7 9">DSM 2261</strain>
    </source>
</reference>
<dbReference type="GO" id="GO:0003723">
    <property type="term" value="F:RNA binding"/>
    <property type="evidence" value="ECO:0007669"/>
    <property type="project" value="InterPro"/>
</dbReference>
<dbReference type="PANTHER" id="PTHR46429:SF1">
    <property type="entry name" value="23S RRNA (GUANOSINE-2'-O-)-METHYLTRANSFERASE RLMB"/>
    <property type="match status" value="1"/>
</dbReference>
<dbReference type="GO" id="GO:0008173">
    <property type="term" value="F:RNA methyltransferase activity"/>
    <property type="evidence" value="ECO:0007669"/>
    <property type="project" value="InterPro"/>
</dbReference>
<dbReference type="Pfam" id="PF00588">
    <property type="entry name" value="SpoU_methylase"/>
    <property type="match status" value="1"/>
</dbReference>
<comment type="similarity">
    <text evidence="1">Belongs to the class IV-like SAM-binding methyltransferase superfamily. RNA methyltransferase TrmH family.</text>
</comment>
<sequence length="288" mass="30736">MVRQRSSRGSERGERGEQRGERGGGRERGAERERSEQRYVYGVNPVLESLRAHAERVERLFVTEGQLAAKAAAEIFSRARDCGIRVERVPRERLAAMADGGVHQGVVAELRGFEYAELEDLLEAAEKSGRPALLVVLDGIQDPHNFGAIIRSAHAMGAHGVVIAKDRAVPVTGVVAKASAGAVEHCPIARVVNLSRTLEELKEAGVWIAAADPHSNQPLWSARLDGPLALVVGAEGAGVRQGVLEHCDFRLGIPMLGQVGSLNASVSAAILLYEAARQRGTSRPAAGS</sequence>
<dbReference type="InterPro" id="IPR013123">
    <property type="entry name" value="SpoU_subst-bd"/>
</dbReference>
<dbReference type="InterPro" id="IPR004441">
    <property type="entry name" value="rRNA_MeTrfase_TrmH"/>
</dbReference>
<feature type="domain" description="RNA 2-O ribose methyltransferase substrate binding" evidence="5">
    <location>
        <begin position="39"/>
        <end position="116"/>
    </location>
</feature>
<feature type="region of interest" description="Disordered" evidence="4">
    <location>
        <begin position="1"/>
        <end position="34"/>
    </location>
</feature>
<dbReference type="Gene3D" id="3.30.1330.30">
    <property type="match status" value="1"/>
</dbReference>
<dbReference type="CDD" id="cd18103">
    <property type="entry name" value="SpoU-like_RlmB"/>
    <property type="match status" value="1"/>
</dbReference>
<dbReference type="InterPro" id="IPR029064">
    <property type="entry name" value="Ribosomal_eL30-like_sf"/>
</dbReference>
<evidence type="ECO:0000313" key="6">
    <source>
        <dbReference type="EMBL" id="AKJ04933.1"/>
    </source>
</evidence>
<dbReference type="GO" id="GO:0005829">
    <property type="term" value="C:cytosol"/>
    <property type="evidence" value="ECO:0007669"/>
    <property type="project" value="TreeGrafter"/>
</dbReference>
<dbReference type="SMART" id="SM00967">
    <property type="entry name" value="SpoU_sub_bind"/>
    <property type="match status" value="1"/>
</dbReference>
<protein>
    <submittedName>
        <fullName evidence="6">23S rRNA (Guanosine-2'-O-)-methyltransferase rlmB</fullName>
    </submittedName>
    <submittedName>
        <fullName evidence="7">23S rRNA (Guanosine2251-2'-O)-methyltransferase</fullName>
    </submittedName>
</protein>
<dbReference type="InterPro" id="IPR029028">
    <property type="entry name" value="Alpha/beta_knot_MTases"/>
</dbReference>
<evidence type="ECO:0000256" key="2">
    <source>
        <dbReference type="ARBA" id="ARBA00022603"/>
    </source>
</evidence>
<dbReference type="NCBIfam" id="TIGR00186">
    <property type="entry name" value="rRNA_methyl_3"/>
    <property type="match status" value="1"/>
</dbReference>
<dbReference type="EMBL" id="QUMU01000002">
    <property type="protein sequence ID" value="REG35639.1"/>
    <property type="molecule type" value="Genomic_DNA"/>
</dbReference>
<dbReference type="AlphaFoldDB" id="A0AAC8TGB9"/>
<evidence type="ECO:0000256" key="3">
    <source>
        <dbReference type="ARBA" id="ARBA00022679"/>
    </source>
</evidence>
<dbReference type="InterPro" id="IPR029026">
    <property type="entry name" value="tRNA_m1G_MTases_N"/>
</dbReference>
<dbReference type="EMBL" id="CP011509">
    <property type="protein sequence ID" value="AKJ04933.1"/>
    <property type="molecule type" value="Genomic_DNA"/>
</dbReference>
<dbReference type="InterPro" id="IPR001537">
    <property type="entry name" value="SpoU_MeTrfase"/>
</dbReference>
<dbReference type="Pfam" id="PF08032">
    <property type="entry name" value="SpoU_sub_bind"/>
    <property type="match status" value="1"/>
</dbReference>
<feature type="compositionally biased region" description="Basic and acidic residues" evidence="4">
    <location>
        <begin position="8"/>
        <end position="34"/>
    </location>
</feature>